<dbReference type="GO" id="GO:0016020">
    <property type="term" value="C:membrane"/>
    <property type="evidence" value="ECO:0007669"/>
    <property type="project" value="TreeGrafter"/>
</dbReference>
<feature type="transmembrane region" description="Helical" evidence="1">
    <location>
        <begin position="12"/>
        <end position="28"/>
    </location>
</feature>
<organism evidence="3 4">
    <name type="scientific">Stenotrophomonas humi</name>
    <dbReference type="NCBI Taxonomy" id="405444"/>
    <lineage>
        <taxon>Bacteria</taxon>
        <taxon>Pseudomonadati</taxon>
        <taxon>Pseudomonadota</taxon>
        <taxon>Gammaproteobacteria</taxon>
        <taxon>Lysobacterales</taxon>
        <taxon>Lysobacteraceae</taxon>
        <taxon>Stenotrophomonas</taxon>
    </lineage>
</organism>
<evidence type="ECO:0000256" key="1">
    <source>
        <dbReference type="SAM" id="Phobius"/>
    </source>
</evidence>
<proteinExistence type="predicted"/>
<sequence>MTRRTFHSVQALRAIAALLVVLFHLQIVEQKYSATSPVIPALMRFADSGVDLFFVLSGLVMTTIAAGSYGSPRNAGRFLVRRGWRVLPLYWFYTSIVVLLMLLAPGMANSAYQEQSITASYLLWPQSQLPLLTVGWTLIHEMFFYLVMAAMIAFARESRLPWLLLGWATITLTAQHFLGSTAAPWQRVASSPLTLEFIAGAMVGLYWNRLPARLALPVAGLGVVGFMGTVLALAHFDAPAPPAALRALGFGLPAALLTLGLVRWEHTTPPSLPQPLLLIGDSSYSLYLSHVFVISAMGRLWQKTGLNTAAWQSCLFVLLTVLACLMAGLVSWRMLERPLQQLPFLRRKKLPEARPIPG</sequence>
<keyword evidence="1" id="KW-0472">Membrane</keyword>
<feature type="transmembrane region" description="Helical" evidence="1">
    <location>
        <begin position="132"/>
        <end position="155"/>
    </location>
</feature>
<feature type="transmembrane region" description="Helical" evidence="1">
    <location>
        <begin position="214"/>
        <end position="236"/>
    </location>
</feature>
<dbReference type="STRING" id="405444.ABB26_06200"/>
<dbReference type="RefSeq" id="WP_057632808.1">
    <property type="nucleotide sequence ID" value="NZ_LDJI01000011.1"/>
</dbReference>
<dbReference type="PATRIC" id="fig|405444.3.peg.241"/>
<feature type="transmembrane region" description="Helical" evidence="1">
    <location>
        <begin position="48"/>
        <end position="69"/>
    </location>
</feature>
<comment type="caution">
    <text evidence="3">The sequence shown here is derived from an EMBL/GenBank/DDBJ whole genome shotgun (WGS) entry which is preliminary data.</text>
</comment>
<dbReference type="Proteomes" id="UP000050864">
    <property type="component" value="Unassembled WGS sequence"/>
</dbReference>
<evidence type="ECO:0000313" key="4">
    <source>
        <dbReference type="Proteomes" id="UP000050864"/>
    </source>
</evidence>
<keyword evidence="1" id="KW-0812">Transmembrane</keyword>
<dbReference type="GO" id="GO:0000271">
    <property type="term" value="P:polysaccharide biosynthetic process"/>
    <property type="evidence" value="ECO:0007669"/>
    <property type="project" value="TreeGrafter"/>
</dbReference>
<dbReference type="InterPro" id="IPR002656">
    <property type="entry name" value="Acyl_transf_3_dom"/>
</dbReference>
<dbReference type="GO" id="GO:0016747">
    <property type="term" value="F:acyltransferase activity, transferring groups other than amino-acyl groups"/>
    <property type="evidence" value="ECO:0007669"/>
    <property type="project" value="InterPro"/>
</dbReference>
<reference evidence="3 4" key="1">
    <citation type="submission" date="2015-05" db="EMBL/GenBank/DDBJ databases">
        <title>Genome sequencing and analysis of members of genus Stenotrophomonas.</title>
        <authorList>
            <person name="Patil P.P."/>
            <person name="Midha S."/>
            <person name="Patil P.B."/>
        </authorList>
    </citation>
    <scope>NUCLEOTIDE SEQUENCE [LARGE SCALE GENOMIC DNA]</scope>
    <source>
        <strain evidence="3 4">DSM 18929</strain>
    </source>
</reference>
<dbReference type="EMBL" id="LDJI01000011">
    <property type="protein sequence ID" value="KRG64940.1"/>
    <property type="molecule type" value="Genomic_DNA"/>
</dbReference>
<accession>A0A0R0C5A6</accession>
<feature type="transmembrane region" description="Helical" evidence="1">
    <location>
        <begin position="162"/>
        <end position="183"/>
    </location>
</feature>
<dbReference type="PANTHER" id="PTHR23028:SF131">
    <property type="entry name" value="BLR2367 PROTEIN"/>
    <property type="match status" value="1"/>
</dbReference>
<keyword evidence="1" id="KW-1133">Transmembrane helix</keyword>
<dbReference type="PANTHER" id="PTHR23028">
    <property type="entry name" value="ACETYLTRANSFERASE"/>
    <property type="match status" value="1"/>
</dbReference>
<feature type="transmembrane region" description="Helical" evidence="1">
    <location>
        <begin position="189"/>
        <end position="207"/>
    </location>
</feature>
<gene>
    <name evidence="3" type="ORF">ABB26_06200</name>
</gene>
<feature type="transmembrane region" description="Helical" evidence="1">
    <location>
        <begin position="90"/>
        <end position="112"/>
    </location>
</feature>
<feature type="transmembrane region" description="Helical" evidence="1">
    <location>
        <begin position="309"/>
        <end position="332"/>
    </location>
</feature>
<keyword evidence="4" id="KW-1185">Reference proteome</keyword>
<feature type="transmembrane region" description="Helical" evidence="1">
    <location>
        <begin position="276"/>
        <end position="297"/>
    </location>
</feature>
<feature type="domain" description="Acyltransferase 3" evidence="2">
    <location>
        <begin position="7"/>
        <end position="326"/>
    </location>
</feature>
<feature type="transmembrane region" description="Helical" evidence="1">
    <location>
        <begin position="242"/>
        <end position="264"/>
    </location>
</feature>
<dbReference type="OrthoDB" id="9767863at2"/>
<evidence type="ECO:0000313" key="3">
    <source>
        <dbReference type="EMBL" id="KRG64940.1"/>
    </source>
</evidence>
<evidence type="ECO:0000259" key="2">
    <source>
        <dbReference type="Pfam" id="PF01757"/>
    </source>
</evidence>
<dbReference type="AlphaFoldDB" id="A0A0R0C5A6"/>
<protein>
    <recommendedName>
        <fullName evidence="2">Acyltransferase 3 domain-containing protein</fullName>
    </recommendedName>
</protein>
<dbReference type="InterPro" id="IPR050879">
    <property type="entry name" value="Acyltransferase_3"/>
</dbReference>
<name>A0A0R0C5A6_9GAMM</name>
<dbReference type="Pfam" id="PF01757">
    <property type="entry name" value="Acyl_transf_3"/>
    <property type="match status" value="1"/>
</dbReference>